<dbReference type="InterPro" id="IPR036390">
    <property type="entry name" value="WH_DNA-bd_sf"/>
</dbReference>
<reference evidence="1 2" key="1">
    <citation type="journal article" date="2015" name="Stand. Genomic Sci.">
        <title>Genomic Encyclopedia of Bacterial and Archaeal Type Strains, Phase III: the genomes of soil and plant-associated and newly described type strains.</title>
        <authorList>
            <person name="Whitman W.B."/>
            <person name="Woyke T."/>
            <person name="Klenk H.P."/>
            <person name="Zhou Y."/>
            <person name="Lilburn T.G."/>
            <person name="Beck B.J."/>
            <person name="De Vos P."/>
            <person name="Vandamme P."/>
            <person name="Eisen J.A."/>
            <person name="Garrity G."/>
            <person name="Hugenholtz P."/>
            <person name="Kyrpides N.C."/>
        </authorList>
    </citation>
    <scope>NUCLEOTIDE SEQUENCE [LARGE SCALE GENOMIC DNA]</scope>
    <source>
        <strain evidence="1 2">VKM Ac-2540</strain>
    </source>
</reference>
<gene>
    <name evidence="1" type="ORF">EV645_4312</name>
</gene>
<comment type="caution">
    <text evidence="1">The sequence shown here is derived from an EMBL/GenBank/DDBJ whole genome shotgun (WGS) entry which is preliminary data.</text>
</comment>
<dbReference type="EMBL" id="SHKR01000013">
    <property type="protein sequence ID" value="RZU13470.1"/>
    <property type="molecule type" value="Genomic_DNA"/>
</dbReference>
<keyword evidence="2" id="KW-1185">Reference proteome</keyword>
<name>A0A4Q7WT60_9ACTN</name>
<protein>
    <submittedName>
        <fullName evidence="1">Uncharacterized protein</fullName>
    </submittedName>
</protein>
<sequence>MANDWEASDLPRGIVALLDEPWALGELAERLEVTDARVLWYLGKLRDTGRVVEDAGVWRRTAAGTELVASPAPEKNGRTELPGPSAQDYVQAYADAAAGMFGTGFVQDMGEHAGRVPGERVAEFHERLLSLIGEYFAPDTVDRSATPKYGFRWVLTPVDLHPLDD</sequence>
<accession>A0A4Q7WT60</accession>
<dbReference type="RefSeq" id="WP_130445729.1">
    <property type="nucleotide sequence ID" value="NZ_SHKR01000013.1"/>
</dbReference>
<evidence type="ECO:0000313" key="1">
    <source>
        <dbReference type="EMBL" id="RZU13470.1"/>
    </source>
</evidence>
<dbReference type="Proteomes" id="UP000292027">
    <property type="component" value="Unassembled WGS sequence"/>
</dbReference>
<dbReference type="AlphaFoldDB" id="A0A4Q7WT60"/>
<proteinExistence type="predicted"/>
<evidence type="ECO:0000313" key="2">
    <source>
        <dbReference type="Proteomes" id="UP000292027"/>
    </source>
</evidence>
<dbReference type="SUPFAM" id="SSF46785">
    <property type="entry name" value="Winged helix' DNA-binding domain"/>
    <property type="match status" value="1"/>
</dbReference>
<dbReference type="OrthoDB" id="5173601at2"/>
<organism evidence="1 2">
    <name type="scientific">Kribbella rubisoli</name>
    <dbReference type="NCBI Taxonomy" id="3075929"/>
    <lineage>
        <taxon>Bacteria</taxon>
        <taxon>Bacillati</taxon>
        <taxon>Actinomycetota</taxon>
        <taxon>Actinomycetes</taxon>
        <taxon>Propionibacteriales</taxon>
        <taxon>Kribbellaceae</taxon>
        <taxon>Kribbella</taxon>
    </lineage>
</organism>